<name>A0A6A5VV96_9PLEO</name>
<reference evidence="2" key="1">
    <citation type="journal article" date="2020" name="Stud. Mycol.">
        <title>101 Dothideomycetes genomes: a test case for predicting lifestyles and emergence of pathogens.</title>
        <authorList>
            <person name="Haridas S."/>
            <person name="Albert R."/>
            <person name="Binder M."/>
            <person name="Bloem J."/>
            <person name="Labutti K."/>
            <person name="Salamov A."/>
            <person name="Andreopoulos B."/>
            <person name="Baker S."/>
            <person name="Barry K."/>
            <person name="Bills G."/>
            <person name="Bluhm B."/>
            <person name="Cannon C."/>
            <person name="Castanera R."/>
            <person name="Culley D."/>
            <person name="Daum C."/>
            <person name="Ezra D."/>
            <person name="Gonzalez J."/>
            <person name="Henrissat B."/>
            <person name="Kuo A."/>
            <person name="Liang C."/>
            <person name="Lipzen A."/>
            <person name="Lutzoni F."/>
            <person name="Magnuson J."/>
            <person name="Mondo S."/>
            <person name="Nolan M."/>
            <person name="Ohm R."/>
            <person name="Pangilinan J."/>
            <person name="Park H.-J."/>
            <person name="Ramirez L."/>
            <person name="Alfaro M."/>
            <person name="Sun H."/>
            <person name="Tritt A."/>
            <person name="Yoshinaga Y."/>
            <person name="Zwiers L.-H."/>
            <person name="Turgeon B."/>
            <person name="Goodwin S."/>
            <person name="Spatafora J."/>
            <person name="Crous P."/>
            <person name="Grigoriev I."/>
        </authorList>
    </citation>
    <scope>NUCLEOTIDE SEQUENCE</scope>
    <source>
        <strain evidence="2">CBS 123094</strain>
    </source>
</reference>
<proteinExistence type="predicted"/>
<evidence type="ECO:0000313" key="2">
    <source>
        <dbReference type="EMBL" id="KAF1992787.1"/>
    </source>
</evidence>
<accession>A0A6A5VV96</accession>
<protein>
    <submittedName>
        <fullName evidence="2">Uncharacterized protein</fullName>
    </submittedName>
</protein>
<dbReference type="EMBL" id="ML977798">
    <property type="protein sequence ID" value="KAF1992787.1"/>
    <property type="molecule type" value="Genomic_DNA"/>
</dbReference>
<keyword evidence="3" id="KW-1185">Reference proteome</keyword>
<organism evidence="2 3">
    <name type="scientific">Amniculicola lignicola CBS 123094</name>
    <dbReference type="NCBI Taxonomy" id="1392246"/>
    <lineage>
        <taxon>Eukaryota</taxon>
        <taxon>Fungi</taxon>
        <taxon>Dikarya</taxon>
        <taxon>Ascomycota</taxon>
        <taxon>Pezizomycotina</taxon>
        <taxon>Dothideomycetes</taxon>
        <taxon>Pleosporomycetidae</taxon>
        <taxon>Pleosporales</taxon>
        <taxon>Amniculicolaceae</taxon>
        <taxon>Amniculicola</taxon>
    </lineage>
</organism>
<sequence length="85" mass="9607">MGGFFGLERYYVCWMLGSAPVCNSALWLYPWAAISEINTMLLFFTFLACLEANTHLGEHGIKAKDRETGTLTIWQALCWPNRVGC</sequence>
<keyword evidence="1" id="KW-0472">Membrane</keyword>
<evidence type="ECO:0000313" key="3">
    <source>
        <dbReference type="Proteomes" id="UP000799779"/>
    </source>
</evidence>
<feature type="transmembrane region" description="Helical" evidence="1">
    <location>
        <begin position="12"/>
        <end position="31"/>
    </location>
</feature>
<gene>
    <name evidence="2" type="ORF">P154DRAFT_152630</name>
</gene>
<keyword evidence="1" id="KW-0812">Transmembrane</keyword>
<dbReference type="Proteomes" id="UP000799779">
    <property type="component" value="Unassembled WGS sequence"/>
</dbReference>
<dbReference type="AlphaFoldDB" id="A0A6A5VV96"/>
<keyword evidence="1" id="KW-1133">Transmembrane helix</keyword>
<evidence type="ECO:0000256" key="1">
    <source>
        <dbReference type="SAM" id="Phobius"/>
    </source>
</evidence>